<evidence type="ECO:0000259" key="15">
    <source>
        <dbReference type="Pfam" id="PF05173"/>
    </source>
</evidence>
<comment type="pathway">
    <text evidence="9 13">Amino-acid biosynthesis; L-lysine biosynthesis via DAP pathway; (S)-tetrahydrodipicolinate from L-aspartate: step 4/4.</text>
</comment>
<comment type="subunit">
    <text evidence="13">Homotetramer.</text>
</comment>
<dbReference type="PANTHER" id="PTHR20836:SF0">
    <property type="entry name" value="4-HYDROXY-TETRAHYDRODIPICOLINATE REDUCTASE 1, CHLOROPLASTIC-RELATED"/>
    <property type="match status" value="1"/>
</dbReference>
<evidence type="ECO:0000256" key="9">
    <source>
        <dbReference type="ARBA" id="ARBA00037922"/>
    </source>
</evidence>
<dbReference type="RefSeq" id="WP_015798094.1">
    <property type="nucleotide sequence ID" value="NC_013124.1"/>
</dbReference>
<feature type="active site" description="Proton donor/acceptor" evidence="13">
    <location>
        <position position="151"/>
    </location>
</feature>
<feature type="binding site" evidence="13">
    <location>
        <position position="47"/>
    </location>
    <ligand>
        <name>NADP(+)</name>
        <dbReference type="ChEBI" id="CHEBI:58349"/>
    </ligand>
</feature>
<dbReference type="GO" id="GO:0005829">
    <property type="term" value="C:cytosol"/>
    <property type="evidence" value="ECO:0007669"/>
    <property type="project" value="TreeGrafter"/>
</dbReference>
<evidence type="ECO:0000256" key="3">
    <source>
        <dbReference type="ARBA" id="ARBA00022605"/>
    </source>
</evidence>
<organism evidence="16 17">
    <name type="scientific">Acidimicrobium ferrooxidans (strain DSM 10331 / JCM 15462 / NBRC 103882 / ICP)</name>
    <dbReference type="NCBI Taxonomy" id="525909"/>
    <lineage>
        <taxon>Bacteria</taxon>
        <taxon>Bacillati</taxon>
        <taxon>Actinomycetota</taxon>
        <taxon>Acidimicrobiia</taxon>
        <taxon>Acidimicrobiales</taxon>
        <taxon>Acidimicrobiaceae</taxon>
        <taxon>Acidimicrobium</taxon>
    </lineage>
</organism>
<evidence type="ECO:0000256" key="11">
    <source>
        <dbReference type="ARBA" id="ARBA00049080"/>
    </source>
</evidence>
<dbReference type="SUPFAM" id="SSF55347">
    <property type="entry name" value="Glyceraldehyde-3-phosphate dehydrogenase-like, C-terminal domain"/>
    <property type="match status" value="1"/>
</dbReference>
<protein>
    <recommendedName>
        <fullName evidence="10 13">4-hydroxy-tetrahydrodipicolinate reductase</fullName>
        <shortName evidence="13">HTPA reductase</shortName>
        <ecNumber evidence="10 13">1.17.1.8</ecNumber>
    </recommendedName>
</protein>
<dbReference type="InterPro" id="IPR036291">
    <property type="entry name" value="NAD(P)-bd_dom_sf"/>
</dbReference>
<dbReference type="KEGG" id="afo:Afer_0645"/>
<dbReference type="GO" id="GO:0050661">
    <property type="term" value="F:NADP binding"/>
    <property type="evidence" value="ECO:0007669"/>
    <property type="project" value="UniProtKB-UniRule"/>
</dbReference>
<evidence type="ECO:0000259" key="14">
    <source>
        <dbReference type="Pfam" id="PF01113"/>
    </source>
</evidence>
<feature type="domain" description="Dihydrodipicolinate reductase C-terminal" evidence="15">
    <location>
        <begin position="127"/>
        <end position="266"/>
    </location>
</feature>
<dbReference type="PANTHER" id="PTHR20836">
    <property type="entry name" value="DIHYDRODIPICOLINATE REDUCTASE"/>
    <property type="match status" value="1"/>
</dbReference>
<dbReference type="GO" id="GO:0008839">
    <property type="term" value="F:4-hydroxy-tetrahydrodipicolinate reductase"/>
    <property type="evidence" value="ECO:0007669"/>
    <property type="project" value="UniProtKB-UniRule"/>
</dbReference>
<feature type="binding site" evidence="13">
    <location>
        <begin position="95"/>
        <end position="97"/>
    </location>
    <ligand>
        <name>NAD(+)</name>
        <dbReference type="ChEBI" id="CHEBI:57540"/>
    </ligand>
</feature>
<name>C7LXZ1_ACIFD</name>
<feature type="binding site" evidence="13">
    <location>
        <begin position="7"/>
        <end position="12"/>
    </location>
    <ligand>
        <name>NAD(+)</name>
        <dbReference type="ChEBI" id="CHEBI:57540"/>
    </ligand>
</feature>
<dbReference type="InterPro" id="IPR022664">
    <property type="entry name" value="DapB_N_CS"/>
</dbReference>
<dbReference type="PROSITE" id="PS01298">
    <property type="entry name" value="DAPB"/>
    <property type="match status" value="1"/>
</dbReference>
<dbReference type="NCBIfam" id="TIGR00036">
    <property type="entry name" value="dapB"/>
    <property type="match status" value="1"/>
</dbReference>
<dbReference type="UniPathway" id="UPA00034">
    <property type="reaction ID" value="UER00018"/>
</dbReference>
<evidence type="ECO:0000256" key="6">
    <source>
        <dbReference type="ARBA" id="ARBA00023002"/>
    </source>
</evidence>
<evidence type="ECO:0000256" key="12">
    <source>
        <dbReference type="ARBA" id="ARBA00049396"/>
    </source>
</evidence>
<evidence type="ECO:0000313" key="16">
    <source>
        <dbReference type="EMBL" id="ACU53599.1"/>
    </source>
</evidence>
<dbReference type="OrthoDB" id="9790352at2"/>
<keyword evidence="4 13" id="KW-0521">NADP</keyword>
<comment type="subcellular location">
    <subcellularLocation>
        <location evidence="13">Cytoplasm</location>
    </subcellularLocation>
</comment>
<comment type="catalytic activity">
    <reaction evidence="11 13">
        <text>(S)-2,3,4,5-tetrahydrodipicolinate + NADP(+) + H2O = (2S,4S)-4-hydroxy-2,3,4,5-tetrahydrodipicolinate + NADPH + H(+)</text>
        <dbReference type="Rhea" id="RHEA:35331"/>
        <dbReference type="ChEBI" id="CHEBI:15377"/>
        <dbReference type="ChEBI" id="CHEBI:15378"/>
        <dbReference type="ChEBI" id="CHEBI:16845"/>
        <dbReference type="ChEBI" id="CHEBI:57783"/>
        <dbReference type="ChEBI" id="CHEBI:58349"/>
        <dbReference type="ChEBI" id="CHEBI:67139"/>
        <dbReference type="EC" id="1.17.1.8"/>
    </reaction>
</comment>
<gene>
    <name evidence="13" type="primary">dapB</name>
    <name evidence="16" type="ordered locus">Afer_0645</name>
</gene>
<dbReference type="FunFam" id="3.30.360.10:FF:000009">
    <property type="entry name" value="4-hydroxy-tetrahydrodipicolinate reductase"/>
    <property type="match status" value="1"/>
</dbReference>
<dbReference type="Proteomes" id="UP000000771">
    <property type="component" value="Chromosome"/>
</dbReference>
<evidence type="ECO:0000256" key="10">
    <source>
        <dbReference type="ARBA" id="ARBA00038983"/>
    </source>
</evidence>
<keyword evidence="5 13" id="KW-0220">Diaminopimelate biosynthesis</keyword>
<keyword evidence="17" id="KW-1185">Reference proteome</keyword>
<feature type="active site" description="Proton donor" evidence="13">
    <location>
        <position position="155"/>
    </location>
</feature>
<dbReference type="PIRSF" id="PIRSF000161">
    <property type="entry name" value="DHPR"/>
    <property type="match status" value="1"/>
</dbReference>
<dbReference type="GO" id="GO:0009089">
    <property type="term" value="P:lysine biosynthetic process via diaminopimelate"/>
    <property type="evidence" value="ECO:0007669"/>
    <property type="project" value="UniProtKB-UniRule"/>
</dbReference>
<evidence type="ECO:0000313" key="17">
    <source>
        <dbReference type="Proteomes" id="UP000000771"/>
    </source>
</evidence>
<dbReference type="GO" id="GO:0051287">
    <property type="term" value="F:NAD binding"/>
    <property type="evidence" value="ECO:0007669"/>
    <property type="project" value="UniProtKB-UniRule"/>
</dbReference>
<feature type="binding site" evidence="13">
    <location>
        <position position="152"/>
    </location>
    <ligand>
        <name>(S)-2,3,4,5-tetrahydrodipicolinate</name>
        <dbReference type="ChEBI" id="CHEBI:16845"/>
    </ligand>
</feature>
<dbReference type="InterPro" id="IPR022663">
    <property type="entry name" value="DapB_C"/>
</dbReference>
<comment type="function">
    <text evidence="13">Catalyzes the conversion of 4-hydroxy-tetrahydrodipicolinate (HTPA) to tetrahydrodipicolinate.</text>
</comment>
<dbReference type="CDD" id="cd02274">
    <property type="entry name" value="DHDPR_N"/>
    <property type="match status" value="1"/>
</dbReference>
<evidence type="ECO:0000256" key="4">
    <source>
        <dbReference type="ARBA" id="ARBA00022857"/>
    </source>
</evidence>
<dbReference type="eggNOG" id="COG0289">
    <property type="taxonomic scope" value="Bacteria"/>
</dbReference>
<proteinExistence type="inferred from homology"/>
<dbReference type="Pfam" id="PF05173">
    <property type="entry name" value="DapB_C"/>
    <property type="match status" value="1"/>
</dbReference>
<dbReference type="Gene3D" id="3.30.360.10">
    <property type="entry name" value="Dihydrodipicolinate Reductase, domain 2"/>
    <property type="match status" value="1"/>
</dbReference>
<dbReference type="InterPro" id="IPR000846">
    <property type="entry name" value="DapB_N"/>
</dbReference>
<keyword evidence="2 13" id="KW-0963">Cytoplasm</keyword>
<dbReference type="STRING" id="525909.Afer_0645"/>
<keyword evidence="8 13" id="KW-0457">Lysine biosynthesis</keyword>
<feature type="binding site" evidence="13">
    <location>
        <begin position="161"/>
        <end position="162"/>
    </location>
    <ligand>
        <name>(S)-2,3,4,5-tetrahydrodipicolinate</name>
        <dbReference type="ChEBI" id="CHEBI:16845"/>
    </ligand>
</feature>
<comment type="catalytic activity">
    <reaction evidence="12 13">
        <text>(S)-2,3,4,5-tetrahydrodipicolinate + NAD(+) + H2O = (2S,4S)-4-hydroxy-2,3,4,5-tetrahydrodipicolinate + NADH + H(+)</text>
        <dbReference type="Rhea" id="RHEA:35323"/>
        <dbReference type="ChEBI" id="CHEBI:15377"/>
        <dbReference type="ChEBI" id="CHEBI:15378"/>
        <dbReference type="ChEBI" id="CHEBI:16845"/>
        <dbReference type="ChEBI" id="CHEBI:57540"/>
        <dbReference type="ChEBI" id="CHEBI:57945"/>
        <dbReference type="ChEBI" id="CHEBI:67139"/>
        <dbReference type="EC" id="1.17.1.8"/>
    </reaction>
</comment>
<dbReference type="HOGENOM" id="CLU_047479_0_1_11"/>
<feature type="binding site" evidence="13">
    <location>
        <position position="40"/>
    </location>
    <ligand>
        <name>NAD(+)</name>
        <dbReference type="ChEBI" id="CHEBI:57540"/>
    </ligand>
</feature>
<dbReference type="EMBL" id="CP001631">
    <property type="protein sequence ID" value="ACU53599.1"/>
    <property type="molecule type" value="Genomic_DNA"/>
</dbReference>
<dbReference type="SUPFAM" id="SSF51735">
    <property type="entry name" value="NAD(P)-binding Rossmann-fold domains"/>
    <property type="match status" value="1"/>
</dbReference>
<dbReference type="InterPro" id="IPR023940">
    <property type="entry name" value="DHDPR_bac"/>
</dbReference>
<dbReference type="GO" id="GO:0019877">
    <property type="term" value="P:diaminopimelate biosynthetic process"/>
    <property type="evidence" value="ECO:0007669"/>
    <property type="project" value="UniProtKB-UniRule"/>
</dbReference>
<accession>C7LXZ1</accession>
<evidence type="ECO:0000256" key="2">
    <source>
        <dbReference type="ARBA" id="ARBA00022490"/>
    </source>
</evidence>
<dbReference type="GO" id="GO:0016726">
    <property type="term" value="F:oxidoreductase activity, acting on CH or CH2 groups, NAD or NADP as acceptor"/>
    <property type="evidence" value="ECO:0007669"/>
    <property type="project" value="UniProtKB-UniRule"/>
</dbReference>
<evidence type="ECO:0000256" key="8">
    <source>
        <dbReference type="ARBA" id="ARBA00023154"/>
    </source>
</evidence>
<keyword evidence="6 13" id="KW-0560">Oxidoreductase</keyword>
<sequence>MRVGVLGAGGRVGQVLCREILDQPDLELAVAVDPRLAGIDLGQVIGRPAGGLVVVGDLEACLRAGVDAVVDFSVAEAARPALVRLAEAAIPAVVGTTGFTPEDIEVIGRAYEASGAGCIIAANFSIGAVLLERCVRLVAPYVDSIEIVEAHHSAKRDAPSGTSRELARVAREAREAAEAGPLVADPTTHEVLAGARGALGPGDIRIHALRVEGAIAHHEVIFGLRGQTLAVRHDTLDRSSFVPGVLLALRRVGEVRGLVLGIDELL</sequence>
<reference evidence="16 17" key="1">
    <citation type="journal article" date="2009" name="Stand. Genomic Sci.">
        <title>Complete genome sequence of Acidimicrobium ferrooxidans type strain (ICP).</title>
        <authorList>
            <person name="Clum A."/>
            <person name="Nolan M."/>
            <person name="Lang E."/>
            <person name="Glavina Del Rio T."/>
            <person name="Tice H."/>
            <person name="Copeland A."/>
            <person name="Cheng J.F."/>
            <person name="Lucas S."/>
            <person name="Chen F."/>
            <person name="Bruce D."/>
            <person name="Goodwin L."/>
            <person name="Pitluck S."/>
            <person name="Ivanova N."/>
            <person name="Mavrommatis K."/>
            <person name="Mikhailova N."/>
            <person name="Pati A."/>
            <person name="Chen A."/>
            <person name="Palaniappan K."/>
            <person name="Goker M."/>
            <person name="Spring S."/>
            <person name="Land M."/>
            <person name="Hauser L."/>
            <person name="Chang Y.J."/>
            <person name="Jeffries C.C."/>
            <person name="Chain P."/>
            <person name="Bristow J."/>
            <person name="Eisen J.A."/>
            <person name="Markowitz V."/>
            <person name="Hugenholtz P."/>
            <person name="Kyrpides N.C."/>
            <person name="Klenk H.P."/>
            <person name="Lapidus A."/>
        </authorList>
    </citation>
    <scope>NUCLEOTIDE SEQUENCE [LARGE SCALE GENOMIC DNA]</scope>
    <source>
        <strain evidence="17">DSM 10331 / JCM 15462 / NBRC 103882 / ICP</strain>
    </source>
</reference>
<keyword evidence="7 13" id="KW-0520">NAD</keyword>
<evidence type="ECO:0000256" key="7">
    <source>
        <dbReference type="ARBA" id="ARBA00023027"/>
    </source>
</evidence>
<dbReference type="EC" id="1.17.1.8" evidence="10 13"/>
<comment type="caution">
    <text evidence="13">Was originally thought to be a dihydrodipicolinate reductase (DHDPR), catalyzing the conversion of dihydrodipicolinate to tetrahydrodipicolinate. However, it was shown in E.coli that the substrate of the enzymatic reaction is not dihydrodipicolinate (DHDP) but in fact (2S,4S)-4-hydroxy-2,3,4,5-tetrahydrodipicolinic acid (HTPA), the product released by the DapA-catalyzed reaction.</text>
</comment>
<dbReference type="AlphaFoldDB" id="C7LXZ1"/>
<keyword evidence="3 13" id="KW-0028">Amino-acid biosynthesis</keyword>
<dbReference type="HAMAP" id="MF_00102">
    <property type="entry name" value="DapB"/>
    <property type="match status" value="1"/>
</dbReference>
<evidence type="ECO:0000256" key="1">
    <source>
        <dbReference type="ARBA" id="ARBA00006642"/>
    </source>
</evidence>
<feature type="domain" description="Dihydrodipicolinate reductase N-terminal" evidence="14">
    <location>
        <begin position="1"/>
        <end position="124"/>
    </location>
</feature>
<comment type="similarity">
    <text evidence="1 13">Belongs to the DapB family.</text>
</comment>
<evidence type="ECO:0000256" key="5">
    <source>
        <dbReference type="ARBA" id="ARBA00022915"/>
    </source>
</evidence>
<dbReference type="Gene3D" id="3.40.50.720">
    <property type="entry name" value="NAD(P)-binding Rossmann-like Domain"/>
    <property type="match status" value="1"/>
</dbReference>
<feature type="binding site" evidence="13">
    <location>
        <begin position="121"/>
        <end position="124"/>
    </location>
    <ligand>
        <name>NAD(+)</name>
        <dbReference type="ChEBI" id="CHEBI:57540"/>
    </ligand>
</feature>
<evidence type="ECO:0000256" key="13">
    <source>
        <dbReference type="HAMAP-Rule" id="MF_00102"/>
    </source>
</evidence>
<dbReference type="Pfam" id="PF01113">
    <property type="entry name" value="DapB_N"/>
    <property type="match status" value="1"/>
</dbReference>